<comment type="caution">
    <text evidence="3">The sequence shown here is derived from an EMBL/GenBank/DDBJ whole genome shotgun (WGS) entry which is preliminary data.</text>
</comment>
<gene>
    <name evidence="3" type="ORF">SAMN04488589_1155</name>
</gene>
<evidence type="ECO:0000256" key="1">
    <source>
        <dbReference type="SAM" id="Phobius"/>
    </source>
</evidence>
<keyword evidence="1" id="KW-1133">Transmembrane helix</keyword>
<dbReference type="Proteomes" id="UP000199259">
    <property type="component" value="Unassembled WGS sequence"/>
</dbReference>
<reference evidence="3 4" key="1">
    <citation type="submission" date="2016-10" db="EMBL/GenBank/DDBJ databases">
        <authorList>
            <person name="Varghese N."/>
            <person name="Submissions S."/>
        </authorList>
    </citation>
    <scope>NUCLEOTIDE SEQUENCE [LARGE SCALE GENOMIC DNA]</scope>
    <source>
        <strain evidence="3 4">PL 12/M</strain>
    </source>
</reference>
<dbReference type="PANTHER" id="PTHR12861:SF3">
    <property type="entry name" value="TRANSLOCON-ASSOCIATED PROTEIN SUBUNIT BETA"/>
    <property type="match status" value="1"/>
</dbReference>
<dbReference type="InterPro" id="IPR001434">
    <property type="entry name" value="OmcB-like_DUF11"/>
</dbReference>
<sequence>MVRVARLLVISLCMVFFCLALAGNAAAVEIYNGSITAGDGYQLNNYVIDVTDAFPSADSASFYIYNNGDELDSFLINVGDSYEFDFEDNAQVKLTLISVYSGTLPVTKVSIILNNYRVSDLFESSVIDGGHEYATYSGTPELKIVKSVDKSEVNVGDVVRVTVTVENTGDDAAVDVVFSDPQQAKFVLTDNILGEPGRMDVAVGGSPKKIYVYDLKATEAGTFSLNPTTASFTNSAGLDFPESSSNSPTVIVNAGEDLVNADLEFTTTLDKYTVNRNDEIQGTIKIKNKGNAPATAVTVDIEVPDGLVFEGGSGIEVISGVPKIYLESFGVQQEKEFNFKLKAIEVGTYTLSMKNSYLFENGIDTQLKEVTSDSVTNNIYVTKGQYDYLFEQPIYVYVMPLIIIGAIAGWIYYRHKQYKF</sequence>
<feature type="transmembrane region" description="Helical" evidence="1">
    <location>
        <begin position="394"/>
        <end position="413"/>
    </location>
</feature>
<dbReference type="Gene3D" id="2.60.40.10">
    <property type="entry name" value="Immunoglobulins"/>
    <property type="match status" value="2"/>
</dbReference>
<keyword evidence="4" id="KW-1185">Reference proteome</keyword>
<evidence type="ECO:0000313" key="4">
    <source>
        <dbReference type="Proteomes" id="UP000199259"/>
    </source>
</evidence>
<dbReference type="RefSeq" id="WP_091709501.1">
    <property type="nucleotide sequence ID" value="NZ_FNCA01000003.1"/>
</dbReference>
<name>A0A7Z7FE41_9EURY</name>
<dbReference type="Pfam" id="PF01345">
    <property type="entry name" value="DUF11"/>
    <property type="match status" value="2"/>
</dbReference>
<dbReference type="AlphaFoldDB" id="A0A7Z7FE41"/>
<feature type="domain" description="DUF11" evidence="2">
    <location>
        <begin position="142"/>
        <end position="236"/>
    </location>
</feature>
<proteinExistence type="predicted"/>
<keyword evidence="1" id="KW-0812">Transmembrane</keyword>
<dbReference type="NCBIfam" id="TIGR01451">
    <property type="entry name" value="B_ant_repeat"/>
    <property type="match status" value="2"/>
</dbReference>
<dbReference type="InterPro" id="IPR047589">
    <property type="entry name" value="DUF11_rpt"/>
</dbReference>
<evidence type="ECO:0000259" key="2">
    <source>
        <dbReference type="Pfam" id="PF01345"/>
    </source>
</evidence>
<keyword evidence="1" id="KW-0472">Membrane</keyword>
<dbReference type="InterPro" id="IPR013783">
    <property type="entry name" value="Ig-like_fold"/>
</dbReference>
<organism evidence="3 4">
    <name type="scientific">Methanolobus vulcani</name>
    <dbReference type="NCBI Taxonomy" id="38026"/>
    <lineage>
        <taxon>Archaea</taxon>
        <taxon>Methanobacteriati</taxon>
        <taxon>Methanobacteriota</taxon>
        <taxon>Stenosarchaea group</taxon>
        <taxon>Methanomicrobia</taxon>
        <taxon>Methanosarcinales</taxon>
        <taxon>Methanosarcinaceae</taxon>
        <taxon>Methanolobus</taxon>
    </lineage>
</organism>
<dbReference type="PANTHER" id="PTHR12861">
    <property type="entry name" value="TRANSLOCON-ASSOCIATED PROTEIN, BETA SUBUNIT PRECURSOR TRAP-BETA SIGNAL SEQUENCE RECEPTOR BETA SUBUNIT"/>
    <property type="match status" value="1"/>
</dbReference>
<feature type="domain" description="DUF11" evidence="2">
    <location>
        <begin position="262"/>
        <end position="351"/>
    </location>
</feature>
<protein>
    <submittedName>
        <fullName evidence="3">Conserved repeat domain-containing protein</fullName>
    </submittedName>
</protein>
<accession>A0A7Z7FE41</accession>
<evidence type="ECO:0000313" key="3">
    <source>
        <dbReference type="EMBL" id="SDF69780.1"/>
    </source>
</evidence>
<dbReference type="EMBL" id="FNCA01000003">
    <property type="protein sequence ID" value="SDF69780.1"/>
    <property type="molecule type" value="Genomic_DNA"/>
</dbReference>
<dbReference type="OrthoDB" id="135101at2157"/>